<evidence type="ECO:0000313" key="2">
    <source>
        <dbReference type="Proteomes" id="UP001294444"/>
    </source>
</evidence>
<dbReference type="Proteomes" id="UP001294444">
    <property type="component" value="Unassembled WGS sequence"/>
</dbReference>
<sequence length="129" mass="14443">MQVDYIATAARICQCRLLTIAATVTQRAATSFQPEHYPQIVKKLNHAHYKSIFGCCISRFDVIHHVLCLPKPVQTSESNTIGSKTAMLKVLVWLKGSKNRALKAQFRCSHCCSSTIIHFTATISWVHSV</sequence>
<protein>
    <submittedName>
        <fullName evidence="1">Uncharacterized protein</fullName>
    </submittedName>
</protein>
<keyword evidence="2" id="KW-1185">Reference proteome</keyword>
<proteinExistence type="predicted"/>
<dbReference type="EMBL" id="OAPG01000023">
    <property type="protein sequence ID" value="SNX88111.1"/>
    <property type="molecule type" value="Genomic_DNA"/>
</dbReference>
<gene>
    <name evidence="1" type="ORF">MEPE_06822</name>
</gene>
<dbReference type="AlphaFoldDB" id="A0AAJ5C8M0"/>
<accession>A0AAJ5C8M0</accession>
<organism evidence="1 2">
    <name type="scientific">Melanopsichium pennsylvanicum</name>
    <dbReference type="NCBI Taxonomy" id="63383"/>
    <lineage>
        <taxon>Eukaryota</taxon>
        <taxon>Fungi</taxon>
        <taxon>Dikarya</taxon>
        <taxon>Basidiomycota</taxon>
        <taxon>Ustilaginomycotina</taxon>
        <taxon>Ustilaginomycetes</taxon>
        <taxon>Ustilaginales</taxon>
        <taxon>Ustilaginaceae</taxon>
        <taxon>Melanopsichium</taxon>
    </lineage>
</organism>
<evidence type="ECO:0000313" key="1">
    <source>
        <dbReference type="EMBL" id="SNX88111.1"/>
    </source>
</evidence>
<name>A0AAJ5C8M0_9BASI</name>
<reference evidence="1" key="1">
    <citation type="submission" date="2023-10" db="EMBL/GenBank/DDBJ databases">
        <authorList>
            <person name="Guldener U."/>
        </authorList>
    </citation>
    <scope>NUCLEOTIDE SEQUENCE</scope>
    <source>
        <strain evidence="1">Mp4</strain>
    </source>
</reference>
<comment type="caution">
    <text evidence="1">The sequence shown here is derived from an EMBL/GenBank/DDBJ whole genome shotgun (WGS) entry which is preliminary data.</text>
</comment>